<protein>
    <submittedName>
        <fullName evidence="2">Allose kinase</fullName>
        <ecNumber evidence="2">2.7.1.55</ecNumber>
    </submittedName>
</protein>
<dbReference type="EC" id="2.7.1.55" evidence="2"/>
<proteinExistence type="inferred from homology"/>
<dbReference type="SUPFAM" id="SSF53067">
    <property type="entry name" value="Actin-like ATPase domain"/>
    <property type="match status" value="1"/>
</dbReference>
<accession>A0A845RL34</accession>
<dbReference type="InterPro" id="IPR000600">
    <property type="entry name" value="ROK"/>
</dbReference>
<comment type="similarity">
    <text evidence="1">Belongs to the ROK (NagC/XylR) family.</text>
</comment>
<dbReference type="GO" id="GO:0008787">
    <property type="term" value="F:D-allose kinase activity"/>
    <property type="evidence" value="ECO:0007669"/>
    <property type="project" value="UniProtKB-EC"/>
</dbReference>
<dbReference type="CDD" id="cd24070">
    <property type="entry name" value="ASKHA_NBD_ROK_AlsK"/>
    <property type="match status" value="1"/>
</dbReference>
<dbReference type="AlphaFoldDB" id="A0A845RL34"/>
<name>A0A845RL34_9FIRM</name>
<dbReference type="Proteomes" id="UP000446348">
    <property type="component" value="Unassembled WGS sequence"/>
</dbReference>
<evidence type="ECO:0000313" key="2">
    <source>
        <dbReference type="EMBL" id="NBI79535.1"/>
    </source>
</evidence>
<dbReference type="PROSITE" id="PS01125">
    <property type="entry name" value="ROK"/>
    <property type="match status" value="1"/>
</dbReference>
<keyword evidence="2" id="KW-0418">Kinase</keyword>
<sequence>MVLMTVQNSDAGYVVGIDIGGTNFRIGAVDQNGALLASAHESSRRFFGGADAVQALGDYIDTFQKRVSGELRGICAGFPGTVAKDKSRVLSCPNLPAFTNVNVGRPLADRFGVPALAEHDVILLLENDMRAAGLHGQDCVMAVYLGTGLGNAMYIHGRFLDGKNGVSGELGHIPVLGSDAPCPCGNRGCIELWSSGKRLEQLQEEHFPALEDFRTLFTLHAGDPAIDGYLDCVATAVAAEVNILDPDTVLLSGGVLNMPDFPYERLLDRIRLHTRKPYPAEALCFLRGVQDKYAGIRGAASYLWSRL</sequence>
<evidence type="ECO:0000313" key="3">
    <source>
        <dbReference type="Proteomes" id="UP000446348"/>
    </source>
</evidence>
<keyword evidence="2" id="KW-0808">Transferase</keyword>
<dbReference type="NCBIfam" id="NF007251">
    <property type="entry name" value="PRK09698.1"/>
    <property type="match status" value="1"/>
</dbReference>
<dbReference type="PANTHER" id="PTHR18964">
    <property type="entry name" value="ROK (REPRESSOR, ORF, KINASE) FAMILY"/>
    <property type="match status" value="1"/>
</dbReference>
<dbReference type="PANTHER" id="PTHR18964:SF174">
    <property type="entry name" value="D-ALLOSE KINASE-RELATED"/>
    <property type="match status" value="1"/>
</dbReference>
<gene>
    <name evidence="2" type="ORF">D3Z39_11780</name>
</gene>
<dbReference type="Gene3D" id="3.30.420.40">
    <property type="match status" value="2"/>
</dbReference>
<dbReference type="InterPro" id="IPR043129">
    <property type="entry name" value="ATPase_NBD"/>
</dbReference>
<evidence type="ECO:0000256" key="1">
    <source>
        <dbReference type="ARBA" id="ARBA00006479"/>
    </source>
</evidence>
<comment type="caution">
    <text evidence="2">The sequence shown here is derived from an EMBL/GenBank/DDBJ whole genome shotgun (WGS) entry which is preliminary data.</text>
</comment>
<dbReference type="EMBL" id="QXWZ01000021">
    <property type="protein sequence ID" value="NBI79535.1"/>
    <property type="molecule type" value="Genomic_DNA"/>
</dbReference>
<dbReference type="Pfam" id="PF00480">
    <property type="entry name" value="ROK"/>
    <property type="match status" value="1"/>
</dbReference>
<dbReference type="InterPro" id="IPR049874">
    <property type="entry name" value="ROK_cs"/>
</dbReference>
<reference evidence="2 3" key="1">
    <citation type="submission" date="2018-08" db="EMBL/GenBank/DDBJ databases">
        <title>Murine metabolic-syndrome-specific gut microbial biobank.</title>
        <authorList>
            <person name="Liu C."/>
        </authorList>
    </citation>
    <scope>NUCLEOTIDE SEQUENCE [LARGE SCALE GENOMIC DNA]</scope>
    <source>
        <strain evidence="2 3">X69</strain>
    </source>
</reference>
<organism evidence="2 3">
    <name type="scientific">Anaerotruncus colihominis</name>
    <dbReference type="NCBI Taxonomy" id="169435"/>
    <lineage>
        <taxon>Bacteria</taxon>
        <taxon>Bacillati</taxon>
        <taxon>Bacillota</taxon>
        <taxon>Clostridia</taxon>
        <taxon>Eubacteriales</taxon>
        <taxon>Oscillospiraceae</taxon>
        <taxon>Anaerotruncus</taxon>
    </lineage>
</organism>